<keyword evidence="3 10" id="KW-1134">Transmembrane beta strand</keyword>
<dbReference type="SUPFAM" id="SSF56935">
    <property type="entry name" value="Porins"/>
    <property type="match status" value="1"/>
</dbReference>
<dbReference type="STRING" id="56780.SYN_01048"/>
<sequence length="674" mass="76572">MMEFRCSRNSSWFFILSGVLMLCLIIGAKSQAAEVKDGDGVFTLGEIEITAKGEESKNTTIEKITDQEMKQFNRDTLGSALNLVPGITLSTVGARNEQMVYVRGLDQKHVPIFLDGVPIYVPYDGYPDLNRFTTFGLSEIVVSKGFTSVLYGPNTMGGAINLVSKRPEKALEGDAGIGMFSGEGYRGYANVGTRQKLWYAQGGISFLRSDFFYLSDDFDPTPAEDGDRRENSYRRDWTYNLKLGFTPADGHEYALSYYKQKGKKETPPYAGTASTETIRYWQWPYWDMEGIHFNSRTPLGDKSYAKARVYYDQYQNSLNSYDDATYSTMKKKSSFMSQYDDYTYGGSLELGTSLVPRNLLKVAGHYKMDVHKEHNLPDPFQRFEERIYSIGAEDTITITDKLHAILGLSYDRQETVQAEDWNYADHRDFPDSDADAWNPQAGLFYSFTDTRKINLSVSQKTRFPSIKDKYSYKLGRAIPNPDLDPEKGTNYELGYQDVLFQRIALKTALFYRDIEDYILGVTVPDPNNAGKTTLQNQNIGDVNQYGFEIDLSAPLTTTLDAGINYTYIYDDNRTNSDKITNVPEHKFFAYVKYTPVKFLSFLIDMETDSKRYSSSDGVRVAGDYTVVNAKATYEILKGLQIEGGVMNLMDEDYAFDEGYPQAGRTFFTNLTYRF</sequence>
<evidence type="ECO:0000256" key="10">
    <source>
        <dbReference type="PROSITE-ProRule" id="PRU01360"/>
    </source>
</evidence>
<keyword evidence="15" id="KW-1185">Reference proteome</keyword>
<evidence type="ECO:0000256" key="2">
    <source>
        <dbReference type="ARBA" id="ARBA00022448"/>
    </source>
</evidence>
<evidence type="ECO:0000256" key="8">
    <source>
        <dbReference type="ARBA" id="ARBA00023170"/>
    </source>
</evidence>
<dbReference type="InParanoid" id="Q2LX30"/>
<keyword evidence="9 10" id="KW-0998">Cell outer membrane</keyword>
<keyword evidence="8" id="KW-0675">Receptor</keyword>
<evidence type="ECO:0000313" key="14">
    <source>
        <dbReference type="EMBL" id="ABC78642.1"/>
    </source>
</evidence>
<dbReference type="PANTHER" id="PTHR30069">
    <property type="entry name" value="TONB-DEPENDENT OUTER MEMBRANE RECEPTOR"/>
    <property type="match status" value="1"/>
</dbReference>
<keyword evidence="4 10" id="KW-0812">Transmembrane</keyword>
<dbReference type="FunCoup" id="Q2LX30">
    <property type="interactions" value="131"/>
</dbReference>
<evidence type="ECO:0000256" key="4">
    <source>
        <dbReference type="ARBA" id="ARBA00022692"/>
    </source>
</evidence>
<dbReference type="eggNOG" id="COG4771">
    <property type="taxonomic scope" value="Bacteria"/>
</dbReference>
<dbReference type="Pfam" id="PF00593">
    <property type="entry name" value="TonB_dep_Rec_b-barrel"/>
    <property type="match status" value="1"/>
</dbReference>
<evidence type="ECO:0000256" key="7">
    <source>
        <dbReference type="ARBA" id="ARBA00023136"/>
    </source>
</evidence>
<evidence type="ECO:0000256" key="5">
    <source>
        <dbReference type="ARBA" id="ARBA00022729"/>
    </source>
</evidence>
<dbReference type="EMBL" id="CP000252">
    <property type="protein sequence ID" value="ABC78642.1"/>
    <property type="molecule type" value="Genomic_DNA"/>
</dbReference>
<dbReference type="AlphaFoldDB" id="Q2LX30"/>
<evidence type="ECO:0000313" key="15">
    <source>
        <dbReference type="Proteomes" id="UP000001933"/>
    </source>
</evidence>
<dbReference type="Gene3D" id="2.40.170.20">
    <property type="entry name" value="TonB-dependent receptor, beta-barrel domain"/>
    <property type="match status" value="1"/>
</dbReference>
<dbReference type="PROSITE" id="PS01156">
    <property type="entry name" value="TONB_DEPENDENT_REC_2"/>
    <property type="match status" value="1"/>
</dbReference>
<evidence type="ECO:0000259" key="12">
    <source>
        <dbReference type="Pfam" id="PF00593"/>
    </source>
</evidence>
<dbReference type="RefSeq" id="WP_011418659.1">
    <property type="nucleotide sequence ID" value="NC_007759.1"/>
</dbReference>
<dbReference type="InterPro" id="IPR036942">
    <property type="entry name" value="Beta-barrel_TonB_sf"/>
</dbReference>
<name>Q2LX30_SYNAS</name>
<keyword evidence="2 10" id="KW-0813">Transport</keyword>
<dbReference type="InterPro" id="IPR010917">
    <property type="entry name" value="TonB_rcpt_CS"/>
</dbReference>
<dbReference type="Gene3D" id="2.170.130.10">
    <property type="entry name" value="TonB-dependent receptor, plug domain"/>
    <property type="match status" value="1"/>
</dbReference>
<evidence type="ECO:0000256" key="9">
    <source>
        <dbReference type="ARBA" id="ARBA00023237"/>
    </source>
</evidence>
<dbReference type="CDD" id="cd01347">
    <property type="entry name" value="ligand_gated_channel"/>
    <property type="match status" value="1"/>
</dbReference>
<evidence type="ECO:0000256" key="6">
    <source>
        <dbReference type="ARBA" id="ARBA00023077"/>
    </source>
</evidence>
<feature type="domain" description="TonB-dependent receptor plug" evidence="13">
    <location>
        <begin position="59"/>
        <end position="159"/>
    </location>
</feature>
<keyword evidence="7 10" id="KW-0472">Membrane</keyword>
<evidence type="ECO:0000256" key="3">
    <source>
        <dbReference type="ARBA" id="ARBA00022452"/>
    </source>
</evidence>
<dbReference type="GO" id="GO:0015344">
    <property type="term" value="F:siderophore uptake transmembrane transporter activity"/>
    <property type="evidence" value="ECO:0007669"/>
    <property type="project" value="TreeGrafter"/>
</dbReference>
<dbReference type="InterPro" id="IPR039426">
    <property type="entry name" value="TonB-dep_rcpt-like"/>
</dbReference>
<evidence type="ECO:0000256" key="1">
    <source>
        <dbReference type="ARBA" id="ARBA00004571"/>
    </source>
</evidence>
<keyword evidence="6 11" id="KW-0798">TonB box</keyword>
<dbReference type="InterPro" id="IPR000531">
    <property type="entry name" value="Beta-barrel_TonB"/>
</dbReference>
<dbReference type="KEGG" id="sat:SYN_01048"/>
<gene>
    <name evidence="14" type="ORF">SYN_01048</name>
</gene>
<dbReference type="PROSITE" id="PS52016">
    <property type="entry name" value="TONB_DEPENDENT_REC_3"/>
    <property type="match status" value="1"/>
</dbReference>
<comment type="similarity">
    <text evidence="10 11">Belongs to the TonB-dependent receptor family.</text>
</comment>
<dbReference type="Pfam" id="PF07715">
    <property type="entry name" value="Plug"/>
    <property type="match status" value="1"/>
</dbReference>
<evidence type="ECO:0000259" key="13">
    <source>
        <dbReference type="Pfam" id="PF07715"/>
    </source>
</evidence>
<evidence type="ECO:0000256" key="11">
    <source>
        <dbReference type="RuleBase" id="RU003357"/>
    </source>
</evidence>
<feature type="domain" description="TonB-dependent receptor-like beta-barrel" evidence="12">
    <location>
        <begin position="221"/>
        <end position="648"/>
    </location>
</feature>
<protein>
    <submittedName>
        <fullName evidence="14">Iron(III) dicitrate transport protein</fullName>
    </submittedName>
</protein>
<dbReference type="PANTHER" id="PTHR30069:SF29">
    <property type="entry name" value="HEMOGLOBIN AND HEMOGLOBIN-HAPTOGLOBIN-BINDING PROTEIN 1-RELATED"/>
    <property type="match status" value="1"/>
</dbReference>
<reference evidence="14 15" key="1">
    <citation type="journal article" date="2007" name="Proc. Natl. Acad. Sci. U.S.A.">
        <title>The genome of Syntrophus aciditrophicus: life at the thermodynamic limit of microbial growth.</title>
        <authorList>
            <person name="McInerney M.J."/>
            <person name="Rohlin L."/>
            <person name="Mouttaki H."/>
            <person name="Kim U."/>
            <person name="Krupp R.S."/>
            <person name="Rios-Hernandez L."/>
            <person name="Sieber J."/>
            <person name="Struchtemeyer C.G."/>
            <person name="Bhattacharyya A."/>
            <person name="Campbell J.W."/>
            <person name="Gunsalus R.P."/>
        </authorList>
    </citation>
    <scope>NUCLEOTIDE SEQUENCE [LARGE SCALE GENOMIC DNA]</scope>
    <source>
        <strain evidence="14 15">SB</strain>
    </source>
</reference>
<proteinExistence type="inferred from homology"/>
<keyword evidence="5" id="KW-0732">Signal</keyword>
<dbReference type="HOGENOM" id="CLU_008287_8_2_7"/>
<dbReference type="OrthoDB" id="9800913at2"/>
<dbReference type="Proteomes" id="UP000001933">
    <property type="component" value="Chromosome"/>
</dbReference>
<organism evidence="14 15">
    <name type="scientific">Syntrophus aciditrophicus (strain SB)</name>
    <dbReference type="NCBI Taxonomy" id="56780"/>
    <lineage>
        <taxon>Bacteria</taxon>
        <taxon>Pseudomonadati</taxon>
        <taxon>Thermodesulfobacteriota</taxon>
        <taxon>Syntrophia</taxon>
        <taxon>Syntrophales</taxon>
        <taxon>Syntrophaceae</taxon>
        <taxon>Syntrophus</taxon>
    </lineage>
</organism>
<dbReference type="InterPro" id="IPR012910">
    <property type="entry name" value="Plug_dom"/>
</dbReference>
<dbReference type="GO" id="GO:0009279">
    <property type="term" value="C:cell outer membrane"/>
    <property type="evidence" value="ECO:0007669"/>
    <property type="project" value="UniProtKB-SubCell"/>
</dbReference>
<dbReference type="InterPro" id="IPR037066">
    <property type="entry name" value="Plug_dom_sf"/>
</dbReference>
<comment type="subcellular location">
    <subcellularLocation>
        <location evidence="1 10">Cell outer membrane</location>
        <topology evidence="1 10">Multi-pass membrane protein</topology>
    </subcellularLocation>
</comment>
<dbReference type="GO" id="GO:0044718">
    <property type="term" value="P:siderophore transmembrane transport"/>
    <property type="evidence" value="ECO:0007669"/>
    <property type="project" value="TreeGrafter"/>
</dbReference>
<accession>Q2LX30</accession>